<sequence>MDSLEFQRRDAKAHELVEKARLFFRENPLQIVTPDETLDRLLLGMKFQVTDLNYVTNTVTFKLVE</sequence>
<organism evidence="1">
    <name type="scientific">marine sediment metagenome</name>
    <dbReference type="NCBI Taxonomy" id="412755"/>
    <lineage>
        <taxon>unclassified sequences</taxon>
        <taxon>metagenomes</taxon>
        <taxon>ecological metagenomes</taxon>
    </lineage>
</organism>
<comment type="caution">
    <text evidence="1">The sequence shown here is derived from an EMBL/GenBank/DDBJ whole genome shotgun (WGS) entry which is preliminary data.</text>
</comment>
<accession>A0A0F9MM25</accession>
<protein>
    <submittedName>
        <fullName evidence="1">Uncharacterized protein</fullName>
    </submittedName>
</protein>
<reference evidence="1" key="1">
    <citation type="journal article" date="2015" name="Nature">
        <title>Complex archaea that bridge the gap between prokaryotes and eukaryotes.</title>
        <authorList>
            <person name="Spang A."/>
            <person name="Saw J.H."/>
            <person name="Jorgensen S.L."/>
            <person name="Zaremba-Niedzwiedzka K."/>
            <person name="Martijn J."/>
            <person name="Lind A.E."/>
            <person name="van Eijk R."/>
            <person name="Schleper C."/>
            <person name="Guy L."/>
            <person name="Ettema T.J."/>
        </authorList>
    </citation>
    <scope>NUCLEOTIDE SEQUENCE</scope>
</reference>
<gene>
    <name evidence="1" type="ORF">LCGC14_1365520</name>
</gene>
<dbReference type="AlphaFoldDB" id="A0A0F9MM25"/>
<dbReference type="EMBL" id="LAZR01008576">
    <property type="protein sequence ID" value="KKM77885.1"/>
    <property type="molecule type" value="Genomic_DNA"/>
</dbReference>
<name>A0A0F9MM25_9ZZZZ</name>
<evidence type="ECO:0000313" key="1">
    <source>
        <dbReference type="EMBL" id="KKM77885.1"/>
    </source>
</evidence>
<proteinExistence type="predicted"/>